<accession>A0A6N0HQ17</accession>
<organism evidence="8 9">
    <name type="scientific">Candidatus Ruthia endofausta</name>
    <dbReference type="NCBI Taxonomy" id="2738852"/>
    <lineage>
        <taxon>Bacteria</taxon>
        <taxon>Pseudomonadati</taxon>
        <taxon>Pseudomonadota</taxon>
        <taxon>Gammaproteobacteria</taxon>
        <taxon>Candidatus Pseudothioglobaceae</taxon>
        <taxon>Candidatus Ruthturnera</taxon>
    </lineage>
</organism>
<evidence type="ECO:0000313" key="8">
    <source>
        <dbReference type="EMBL" id="QKQ24361.1"/>
    </source>
</evidence>
<dbReference type="InterPro" id="IPR017900">
    <property type="entry name" value="4Fe4S_Fe_S_CS"/>
</dbReference>
<dbReference type="PANTHER" id="PTHR43551:SF1">
    <property type="entry name" value="HETERODISULFIDE REDUCTASE"/>
    <property type="match status" value="1"/>
</dbReference>
<dbReference type="AlphaFoldDB" id="A0A6N0HQ17"/>
<dbReference type="InterPro" id="IPR004017">
    <property type="entry name" value="Cys_rich_dom"/>
</dbReference>
<dbReference type="PROSITE" id="PS51379">
    <property type="entry name" value="4FE4S_FER_2"/>
    <property type="match status" value="1"/>
</dbReference>
<dbReference type="InterPro" id="IPR009051">
    <property type="entry name" value="Helical_ferredxn"/>
</dbReference>
<dbReference type="Pfam" id="PF13183">
    <property type="entry name" value="Fer4_8"/>
    <property type="match status" value="1"/>
</dbReference>
<dbReference type="PROSITE" id="PS00198">
    <property type="entry name" value="4FE4S_FER_1"/>
    <property type="match status" value="1"/>
</dbReference>
<proteinExistence type="predicted"/>
<evidence type="ECO:0000256" key="6">
    <source>
        <dbReference type="ARBA" id="ARBA00023014"/>
    </source>
</evidence>
<gene>
    <name evidence="8" type="ORF">HUE58_04335</name>
</gene>
<evidence type="ECO:0000256" key="5">
    <source>
        <dbReference type="ARBA" id="ARBA00023004"/>
    </source>
</evidence>
<sequence length="530" mass="58924">MAKEFDIPVLPTYLEIPELKEGIMDGEGPFKSVQEFQNPLGFPGEKVDNWQQVAIDKMGELKSKYRSVQVFLDSCVKCGACTDKCHYFLGSSDPKNMPVARQDLFRSVYRRHFTFAGKYFPKLVGAKELDDDMLDDWYNYFHQCSQCRRCSVFCPYGIDTAEISMAAREVLDAVGIGQKYCNQILGKALTIGNNLGLPEPALRDTLLDLEEEIEEETGGVAVKYPLDQKGAEILLITPSADFFAEPHIDGLIGYGKVFHQDGVSWTLSSYASEGANFGMFIGSYDVMRKAALRIRKAALDLEVSRVMVGECGHAWRVAYSFWNTLSGVGAGATDEFGQKLQDQLDHRYPQPQHIIEYTHGLIQRGKLAFDKSANDDRTVTFHDSCNVARATNMGGISDGQFILPRDVIKAVCNNYVDMKRNTIKEATFCCGGGGGLLTDDLMEIRVKGAMPRMQALKAVEKDNGVNTLAAICAICKSQFSKVLPKFNFDPYMIVSVHQLVSEAIIMDKPQTAVQKVQPQTDTDDAMLTET</sequence>
<dbReference type="KEGG" id="reo:HUE58_04335"/>
<dbReference type="GO" id="GO:0046872">
    <property type="term" value="F:metal ion binding"/>
    <property type="evidence" value="ECO:0007669"/>
    <property type="project" value="UniProtKB-KW"/>
</dbReference>
<dbReference type="EMBL" id="CP054490">
    <property type="protein sequence ID" value="QKQ24361.1"/>
    <property type="molecule type" value="Genomic_DNA"/>
</dbReference>
<evidence type="ECO:0000256" key="1">
    <source>
        <dbReference type="ARBA" id="ARBA00022448"/>
    </source>
</evidence>
<keyword evidence="2" id="KW-0004">4Fe-4S</keyword>
<dbReference type="NCBIfam" id="NF045796">
    <property type="entry name" value="DsrK"/>
    <property type="match status" value="1"/>
</dbReference>
<keyword evidence="9" id="KW-1185">Reference proteome</keyword>
<dbReference type="GO" id="GO:0016491">
    <property type="term" value="F:oxidoreductase activity"/>
    <property type="evidence" value="ECO:0007669"/>
    <property type="project" value="UniProtKB-ARBA"/>
</dbReference>
<dbReference type="Proteomes" id="UP000509429">
    <property type="component" value="Chromosome"/>
</dbReference>
<dbReference type="InterPro" id="IPR017896">
    <property type="entry name" value="4Fe4S_Fe-S-bd"/>
</dbReference>
<dbReference type="RefSeq" id="WP_174605798.1">
    <property type="nucleotide sequence ID" value="NZ_CP054490.1"/>
</dbReference>
<evidence type="ECO:0000313" key="9">
    <source>
        <dbReference type="Proteomes" id="UP000509429"/>
    </source>
</evidence>
<dbReference type="Pfam" id="PF02754">
    <property type="entry name" value="CCG"/>
    <property type="match status" value="1"/>
</dbReference>
<keyword evidence="3" id="KW-0479">Metal-binding</keyword>
<name>A0A6N0HQ17_9GAMM</name>
<protein>
    <submittedName>
        <fullName evidence="8">(Fe-S)-binding protein</fullName>
    </submittedName>
</protein>
<keyword evidence="5" id="KW-0408">Iron</keyword>
<keyword evidence="1" id="KW-0813">Transport</keyword>
<dbReference type="SUPFAM" id="SSF46548">
    <property type="entry name" value="alpha-helical ferredoxin"/>
    <property type="match status" value="1"/>
</dbReference>
<dbReference type="PANTHER" id="PTHR43551">
    <property type="entry name" value="FUMARATE REDUCTASE IRON-SULFUR SUBUNIT"/>
    <property type="match status" value="1"/>
</dbReference>
<dbReference type="Gene3D" id="1.10.1060.10">
    <property type="entry name" value="Alpha-helical ferredoxin"/>
    <property type="match status" value="1"/>
</dbReference>
<feature type="domain" description="4Fe-4S ferredoxin-type" evidence="7">
    <location>
        <begin position="66"/>
        <end position="95"/>
    </location>
</feature>
<evidence type="ECO:0000259" key="7">
    <source>
        <dbReference type="PROSITE" id="PS51379"/>
    </source>
</evidence>
<evidence type="ECO:0000256" key="2">
    <source>
        <dbReference type="ARBA" id="ARBA00022485"/>
    </source>
</evidence>
<keyword evidence="4" id="KW-0249">Electron transport</keyword>
<reference evidence="8 9" key="1">
    <citation type="submission" date="2020-05" db="EMBL/GenBank/DDBJ databases">
        <title>Horizontal transmission and recombination maintain forever young bacterial symbiont genomes.</title>
        <authorList>
            <person name="Russell S.L."/>
            <person name="Pepper-Tunick E."/>
            <person name="Svedberg J."/>
            <person name="Byrne A."/>
            <person name="Ruelas Castillo J."/>
            <person name="Vollmers C."/>
            <person name="Beinart R.A."/>
            <person name="Corbett-Detig R."/>
        </authorList>
    </citation>
    <scope>NUCLEOTIDE SEQUENCE [LARGE SCALE GENOMIC DNA]</scope>
    <source>
        <strain evidence="8">JDF_Ridge</strain>
    </source>
</reference>
<evidence type="ECO:0000256" key="4">
    <source>
        <dbReference type="ARBA" id="ARBA00022982"/>
    </source>
</evidence>
<dbReference type="GO" id="GO:0051539">
    <property type="term" value="F:4 iron, 4 sulfur cluster binding"/>
    <property type="evidence" value="ECO:0007669"/>
    <property type="project" value="UniProtKB-KW"/>
</dbReference>
<evidence type="ECO:0000256" key="3">
    <source>
        <dbReference type="ARBA" id="ARBA00022723"/>
    </source>
</evidence>
<keyword evidence="6" id="KW-0411">Iron-sulfur</keyword>